<evidence type="ECO:0000256" key="1">
    <source>
        <dbReference type="SAM" id="MobiDB-lite"/>
    </source>
</evidence>
<evidence type="ECO:0000313" key="3">
    <source>
        <dbReference type="EMBL" id="SDH43929.1"/>
    </source>
</evidence>
<dbReference type="RefSeq" id="WP_057897654.1">
    <property type="nucleotide sequence ID" value="NZ_CP080764.1"/>
</dbReference>
<name>A0A1G8CF17_ANETH</name>
<proteinExistence type="predicted"/>
<dbReference type="Proteomes" id="UP000198956">
    <property type="component" value="Unassembled WGS sequence"/>
</dbReference>
<dbReference type="Proteomes" id="UP000826616">
    <property type="component" value="Chromosome"/>
</dbReference>
<dbReference type="AlphaFoldDB" id="A0A1G8CF17"/>
<sequence length="63" mass="7293">MKQHIDPREKKDMSFLEDVAEGMDRMMDEGGGVVDETLTFETPVQRNNLVDVDQSEQNEQSYE</sequence>
<organism evidence="3 4">
    <name type="scientific">Aneurinibacillus thermoaerophilus</name>
    <dbReference type="NCBI Taxonomy" id="143495"/>
    <lineage>
        <taxon>Bacteria</taxon>
        <taxon>Bacillati</taxon>
        <taxon>Bacillota</taxon>
        <taxon>Bacilli</taxon>
        <taxon>Bacillales</taxon>
        <taxon>Paenibacillaceae</taxon>
        <taxon>Aneurinibacillus group</taxon>
        <taxon>Aneurinibacillus</taxon>
    </lineage>
</organism>
<evidence type="ECO:0000313" key="2">
    <source>
        <dbReference type="EMBL" id="QYY42344.1"/>
    </source>
</evidence>
<gene>
    <name evidence="2" type="ORF">K3F53_16055</name>
    <name evidence="3" type="ORF">SAMN04489735_102511</name>
</gene>
<keyword evidence="5" id="KW-1185">Reference proteome</keyword>
<feature type="region of interest" description="Disordered" evidence="1">
    <location>
        <begin position="44"/>
        <end position="63"/>
    </location>
</feature>
<protein>
    <submittedName>
        <fullName evidence="3">Uncharacterized protein</fullName>
    </submittedName>
</protein>
<dbReference type="EMBL" id="FNDE01000025">
    <property type="protein sequence ID" value="SDH43929.1"/>
    <property type="molecule type" value="Genomic_DNA"/>
</dbReference>
<evidence type="ECO:0000313" key="5">
    <source>
        <dbReference type="Proteomes" id="UP000826616"/>
    </source>
</evidence>
<dbReference type="GeneID" id="97142897"/>
<reference evidence="2 5" key="2">
    <citation type="submission" date="2021-08" db="EMBL/GenBank/DDBJ databases">
        <title>Complete genome sequence of the strain Aneurinibacillus thermoaerophilus CCM 8960.</title>
        <authorList>
            <person name="Musilova J."/>
            <person name="Kourilova X."/>
            <person name="Pernicova I."/>
            <person name="Bezdicek M."/>
            <person name="Lengerova M."/>
            <person name="Obruca S."/>
            <person name="Sedlar K."/>
        </authorList>
    </citation>
    <scope>NUCLEOTIDE SEQUENCE [LARGE SCALE GENOMIC DNA]</scope>
    <source>
        <strain evidence="2 5">CCM 8960</strain>
    </source>
</reference>
<reference evidence="3 4" key="1">
    <citation type="submission" date="2016-10" db="EMBL/GenBank/DDBJ databases">
        <authorList>
            <person name="de Groot N.N."/>
        </authorList>
    </citation>
    <scope>NUCLEOTIDE SEQUENCE [LARGE SCALE GENOMIC DNA]</scope>
    <source>
        <strain evidence="3 4">L 420-91</strain>
    </source>
</reference>
<accession>A0A1G8CF17</accession>
<dbReference type="EMBL" id="CP080764">
    <property type="protein sequence ID" value="QYY42344.1"/>
    <property type="molecule type" value="Genomic_DNA"/>
</dbReference>
<evidence type="ECO:0000313" key="4">
    <source>
        <dbReference type="Proteomes" id="UP000198956"/>
    </source>
</evidence>